<evidence type="ECO:0000313" key="8">
    <source>
        <dbReference type="Proteomes" id="UP000279760"/>
    </source>
</evidence>
<protein>
    <submittedName>
        <fullName evidence="7">MFS transporter</fullName>
    </submittedName>
</protein>
<evidence type="ECO:0000313" key="7">
    <source>
        <dbReference type="EMBL" id="AYV23446.1"/>
    </source>
</evidence>
<keyword evidence="2 5" id="KW-0812">Transmembrane</keyword>
<evidence type="ECO:0000259" key="6">
    <source>
        <dbReference type="PROSITE" id="PS50850"/>
    </source>
</evidence>
<dbReference type="PROSITE" id="PS50850">
    <property type="entry name" value="MFS"/>
    <property type="match status" value="1"/>
</dbReference>
<gene>
    <name evidence="7" type="ORF">ECB94_19315</name>
</gene>
<feature type="transmembrane region" description="Helical" evidence="5">
    <location>
        <begin position="15"/>
        <end position="37"/>
    </location>
</feature>
<feature type="transmembrane region" description="Helical" evidence="5">
    <location>
        <begin position="105"/>
        <end position="126"/>
    </location>
</feature>
<feature type="transmembrane region" description="Helical" evidence="5">
    <location>
        <begin position="49"/>
        <end position="70"/>
    </location>
</feature>
<keyword evidence="3 5" id="KW-1133">Transmembrane helix</keyword>
<dbReference type="GO" id="GO:0005886">
    <property type="term" value="C:plasma membrane"/>
    <property type="evidence" value="ECO:0007669"/>
    <property type="project" value="TreeGrafter"/>
</dbReference>
<comment type="subcellular location">
    <subcellularLocation>
        <location evidence="1">Membrane</location>
        <topology evidence="1">Multi-pass membrane protein</topology>
    </subcellularLocation>
</comment>
<dbReference type="InterPro" id="IPR036259">
    <property type="entry name" value="MFS_trans_sf"/>
</dbReference>
<dbReference type="RefSeq" id="WP_124941437.1">
    <property type="nucleotide sequence ID" value="NZ_CP033578.1"/>
</dbReference>
<evidence type="ECO:0000256" key="4">
    <source>
        <dbReference type="ARBA" id="ARBA00023136"/>
    </source>
</evidence>
<sequence length="385" mass="41274">MIQQTKYGETAKPPLWLMVLLIMFPQIVETIYSPALGDIRQHFGVSDSLAAATIATYFYAFAIGVVAWGILSDVLGRRASMLLGLATYAIGVFTAVFVTSFEMLLVARAISAFGAAAGSVVTQTMLRDKFSGEELGKVFSLMGMGIAISPVVGMFVGGQLTQLGGHTYVFWALCLLAVILLGKSALRLPETGCQESRKTSLTQTAKQMLFDKHIWVSALLVAGFNIVVFNYYQIGPFLFRELGFDAQQFGYSGVVLALGTFLGSSINKRLLTKGRTSASLIKLAVTLSALGSLGVYMTQDSLWFLLPMMVVVMAFGVGIPNVLSQALVNYKQSVGSASAILGLLYYIMIAVGLSASSAVANLGLSLVAVSMLMIVTLCFKVHRQL</sequence>
<keyword evidence="4 5" id="KW-0472">Membrane</keyword>
<evidence type="ECO:0000256" key="3">
    <source>
        <dbReference type="ARBA" id="ARBA00022989"/>
    </source>
</evidence>
<dbReference type="EMBL" id="CP033578">
    <property type="protein sequence ID" value="AYV23446.1"/>
    <property type="molecule type" value="Genomic_DNA"/>
</dbReference>
<feature type="transmembrane region" description="Helical" evidence="5">
    <location>
        <begin position="335"/>
        <end position="353"/>
    </location>
</feature>
<feature type="transmembrane region" description="Helical" evidence="5">
    <location>
        <begin position="168"/>
        <end position="188"/>
    </location>
</feature>
<dbReference type="Pfam" id="PF07690">
    <property type="entry name" value="MFS_1"/>
    <property type="match status" value="1"/>
</dbReference>
<feature type="domain" description="Major facilitator superfamily (MFS) profile" evidence="6">
    <location>
        <begin position="1"/>
        <end position="385"/>
    </location>
</feature>
<dbReference type="CDD" id="cd17320">
    <property type="entry name" value="MFS_MdfA_MDR_like"/>
    <property type="match status" value="1"/>
</dbReference>
<dbReference type="SUPFAM" id="SSF103473">
    <property type="entry name" value="MFS general substrate transporter"/>
    <property type="match status" value="1"/>
</dbReference>
<feature type="transmembrane region" description="Helical" evidence="5">
    <location>
        <begin position="359"/>
        <end position="379"/>
    </location>
</feature>
<dbReference type="Gene3D" id="1.20.1720.10">
    <property type="entry name" value="Multidrug resistance protein D"/>
    <property type="match status" value="1"/>
</dbReference>
<feature type="transmembrane region" description="Helical" evidence="5">
    <location>
        <begin position="82"/>
        <end position="99"/>
    </location>
</feature>
<feature type="transmembrane region" description="Helical" evidence="5">
    <location>
        <begin position="209"/>
        <end position="229"/>
    </location>
</feature>
<accession>A0A3G4VF77</accession>
<feature type="transmembrane region" description="Helical" evidence="5">
    <location>
        <begin position="279"/>
        <end position="297"/>
    </location>
</feature>
<dbReference type="InterPro" id="IPR011701">
    <property type="entry name" value="MFS"/>
</dbReference>
<organism evidence="7 8">
    <name type="scientific">Vibrio mediterranei</name>
    <dbReference type="NCBI Taxonomy" id="689"/>
    <lineage>
        <taxon>Bacteria</taxon>
        <taxon>Pseudomonadati</taxon>
        <taxon>Pseudomonadota</taxon>
        <taxon>Gammaproteobacteria</taxon>
        <taxon>Vibrionales</taxon>
        <taxon>Vibrionaceae</taxon>
        <taxon>Vibrio</taxon>
    </lineage>
</organism>
<reference evidence="7 8" key="1">
    <citation type="submission" date="2018-11" db="EMBL/GenBank/DDBJ databases">
        <title>Complete Genome Sequence of Vbrio mediterranei 117-T6: a Potential Pathogen Bacteria Isolated from the Conchocelis of Pyropia.</title>
        <authorList>
            <person name="Liu Q."/>
        </authorList>
    </citation>
    <scope>NUCLEOTIDE SEQUENCE [LARGE SCALE GENOMIC DNA]</scope>
    <source>
        <strain evidence="7 8">117-T6</strain>
    </source>
</reference>
<dbReference type="PANTHER" id="PTHR23502:SF137">
    <property type="entry name" value="MAJOR FACILITATOR SUPERFAMILY (MFS) TRANSPORTER-RELATED"/>
    <property type="match status" value="1"/>
</dbReference>
<feature type="transmembrane region" description="Helical" evidence="5">
    <location>
        <begin position="249"/>
        <end position="267"/>
    </location>
</feature>
<proteinExistence type="predicted"/>
<name>A0A3G4VF77_9VIBR</name>
<dbReference type="Proteomes" id="UP000279760">
    <property type="component" value="Chromosome 2"/>
</dbReference>
<feature type="transmembrane region" description="Helical" evidence="5">
    <location>
        <begin position="138"/>
        <end position="156"/>
    </location>
</feature>
<dbReference type="AlphaFoldDB" id="A0A3G4VF77"/>
<dbReference type="GO" id="GO:0022857">
    <property type="term" value="F:transmembrane transporter activity"/>
    <property type="evidence" value="ECO:0007669"/>
    <property type="project" value="InterPro"/>
</dbReference>
<dbReference type="PANTHER" id="PTHR23502">
    <property type="entry name" value="MAJOR FACILITATOR SUPERFAMILY"/>
    <property type="match status" value="1"/>
</dbReference>
<evidence type="ECO:0000256" key="1">
    <source>
        <dbReference type="ARBA" id="ARBA00004141"/>
    </source>
</evidence>
<evidence type="ECO:0000256" key="2">
    <source>
        <dbReference type="ARBA" id="ARBA00022692"/>
    </source>
</evidence>
<dbReference type="InterPro" id="IPR020846">
    <property type="entry name" value="MFS_dom"/>
</dbReference>
<feature type="transmembrane region" description="Helical" evidence="5">
    <location>
        <begin position="303"/>
        <end position="323"/>
    </location>
</feature>
<evidence type="ECO:0000256" key="5">
    <source>
        <dbReference type="SAM" id="Phobius"/>
    </source>
</evidence>